<evidence type="ECO:0000259" key="1">
    <source>
        <dbReference type="Pfam" id="PF01636"/>
    </source>
</evidence>
<keyword evidence="2" id="KW-0418">Kinase</keyword>
<dbReference type="Proteomes" id="UP001366166">
    <property type="component" value="Chromosome"/>
</dbReference>
<dbReference type="KEGG" id="dmp:FAK_33720"/>
<dbReference type="Pfam" id="PF01636">
    <property type="entry name" value="APH"/>
    <property type="match status" value="1"/>
</dbReference>
<dbReference type="AlphaFoldDB" id="A0AAU9EGM5"/>
<evidence type="ECO:0000313" key="2">
    <source>
        <dbReference type="EMBL" id="BEQ16306.1"/>
    </source>
</evidence>
<proteinExistence type="predicted"/>
<dbReference type="PANTHER" id="PTHR43883:SF1">
    <property type="entry name" value="GLUCONOKINASE"/>
    <property type="match status" value="1"/>
</dbReference>
<dbReference type="InterPro" id="IPR027417">
    <property type="entry name" value="P-loop_NTPase"/>
</dbReference>
<dbReference type="SUPFAM" id="SSF56112">
    <property type="entry name" value="Protein kinase-like (PK-like)"/>
    <property type="match status" value="1"/>
</dbReference>
<dbReference type="InterPro" id="IPR011009">
    <property type="entry name" value="Kinase-like_dom_sf"/>
</dbReference>
<evidence type="ECO:0000313" key="3">
    <source>
        <dbReference type="Proteomes" id="UP001366166"/>
    </source>
</evidence>
<accession>A0AAU9EGM5</accession>
<dbReference type="SUPFAM" id="SSF52540">
    <property type="entry name" value="P-loop containing nucleoside triphosphate hydrolases"/>
    <property type="match status" value="1"/>
</dbReference>
<dbReference type="InterPro" id="IPR002575">
    <property type="entry name" value="Aminoglycoside_PTrfase"/>
</dbReference>
<name>A0AAU9EGM5_9BACT</name>
<reference evidence="3" key="1">
    <citation type="journal article" date="2023" name="Arch. Microbiol.">
        <title>Desulfoferula mesophilus gen. nov. sp. nov., a mesophilic sulfate-reducing bacterium isolated from a brackish lake sediment.</title>
        <authorList>
            <person name="Watanabe T."/>
            <person name="Yabe T."/>
            <person name="Tsuji J.M."/>
            <person name="Fukui M."/>
        </authorList>
    </citation>
    <scope>NUCLEOTIDE SEQUENCE [LARGE SCALE GENOMIC DNA]</scope>
    <source>
        <strain evidence="3">12FAK</strain>
    </source>
</reference>
<keyword evidence="2" id="KW-0808">Transferase</keyword>
<feature type="domain" description="Aminoglycoside phosphotransferase" evidence="1">
    <location>
        <begin position="66"/>
        <end position="283"/>
    </location>
</feature>
<dbReference type="GO" id="GO:0016301">
    <property type="term" value="F:kinase activity"/>
    <property type="evidence" value="ECO:0007669"/>
    <property type="project" value="UniProtKB-KW"/>
</dbReference>
<dbReference type="RefSeq" id="WP_338601946.1">
    <property type="nucleotide sequence ID" value="NZ_AP028679.1"/>
</dbReference>
<keyword evidence="3" id="KW-1185">Reference proteome</keyword>
<dbReference type="Gene3D" id="3.40.50.300">
    <property type="entry name" value="P-loop containing nucleotide triphosphate hydrolases"/>
    <property type="match status" value="1"/>
</dbReference>
<protein>
    <submittedName>
        <fullName evidence="2">Kinase</fullName>
    </submittedName>
</protein>
<dbReference type="EMBL" id="AP028679">
    <property type="protein sequence ID" value="BEQ16306.1"/>
    <property type="molecule type" value="Genomic_DNA"/>
</dbReference>
<dbReference type="PANTHER" id="PTHR43883">
    <property type="entry name" value="SLR0207 PROTEIN"/>
    <property type="match status" value="1"/>
</dbReference>
<sequence>MERAQSDARVLTALSLPETYPHPVRAVEHLQTHISHVFLTGPMAYKLKKPVDLGFLDFRTLEQRRRYCLEELRLNRRLAPAVYRQVLAVVLHGGRAALAPWDDPGGEVLDYVVQMTQMDQERMMDRLLERGEVGPEQVAQLGRLLARFYAEEPGGPQVSFAGRPSQVRLNVEENFRQTRDYQGICVSPARWRAVREFSLGFLREQRDLFKQRVEQGRVKDGHGDLHSGNINLPLGGEPIVFDCIEFNERFRWLDAACDLAFLAMDLDHHRRRDLREALVSEYITASGDRDLFRVLGFYMCYRAVVRAKVYGFMHEDPGLEFAERFRDLGRARAYFRQAAGYAGGEPPYFLVCFMGLMGTGKSYLAKRLAQATGWPRLSSDVVRKQRAGLSPGQASRDAWGQGLYGPAATTDTYETLLRRAGSRLEMGASVIVDASFTHDAWRERFLDLAQEQGAVPLLVQVYAAPKVVRERLLRREVKGGSPSDGRLELVAVQKANWQEASARSAAHWTRVDGGMAIEPKMSMLIAKLREQGYIRERQDEE</sequence>
<gene>
    <name evidence="2" type="ORF">FAK_33720</name>
</gene>
<organism evidence="2 3">
    <name type="scientific">Desulfoferula mesophila</name>
    <dbReference type="NCBI Taxonomy" id="3058419"/>
    <lineage>
        <taxon>Bacteria</taxon>
        <taxon>Pseudomonadati</taxon>
        <taxon>Thermodesulfobacteriota</taxon>
        <taxon>Desulfarculia</taxon>
        <taxon>Desulfarculales</taxon>
        <taxon>Desulfarculaceae</taxon>
        <taxon>Desulfoferula</taxon>
    </lineage>
</organism>
<dbReference type="Pfam" id="PF13671">
    <property type="entry name" value="AAA_33"/>
    <property type="match status" value="1"/>
</dbReference>
<dbReference type="InterPro" id="IPR052732">
    <property type="entry name" value="Cell-binding_unc_protein"/>
</dbReference>